<organism evidence="1 2">
    <name type="scientific">Parabacteroides faecis</name>
    <dbReference type="NCBI Taxonomy" id="1217282"/>
    <lineage>
        <taxon>Bacteria</taxon>
        <taxon>Pseudomonadati</taxon>
        <taxon>Bacteroidota</taxon>
        <taxon>Bacteroidia</taxon>
        <taxon>Bacteroidales</taxon>
        <taxon>Tannerellaceae</taxon>
        <taxon>Parabacteroides</taxon>
    </lineage>
</organism>
<dbReference type="Proteomes" id="UP000533637">
    <property type="component" value="Unassembled WGS sequence"/>
</dbReference>
<evidence type="ECO:0000313" key="1">
    <source>
        <dbReference type="EMBL" id="MBB4623794.1"/>
    </source>
</evidence>
<dbReference type="RefSeq" id="WP_262889882.1">
    <property type="nucleotide sequence ID" value="NZ_BMPB01000008.1"/>
</dbReference>
<name>A0ABR6KQX6_9BACT</name>
<keyword evidence="2" id="KW-1185">Reference proteome</keyword>
<evidence type="ECO:0008006" key="3">
    <source>
        <dbReference type="Google" id="ProtNLM"/>
    </source>
</evidence>
<sequence>MYGNTFSYQTLRFSMARSGFKVAVNGAQVIVNHASAMHDCRDF</sequence>
<comment type="caution">
    <text evidence="1">The sequence shown here is derived from an EMBL/GenBank/DDBJ whole genome shotgun (WGS) entry which is preliminary data.</text>
</comment>
<accession>A0ABR6KQX6</accession>
<evidence type="ECO:0000313" key="2">
    <source>
        <dbReference type="Proteomes" id="UP000533637"/>
    </source>
</evidence>
<reference evidence="1 2" key="1">
    <citation type="submission" date="2020-08" db="EMBL/GenBank/DDBJ databases">
        <title>Genomic Encyclopedia of Type Strains, Phase IV (KMG-IV): sequencing the most valuable type-strain genomes for metagenomic binning, comparative biology and taxonomic classification.</title>
        <authorList>
            <person name="Goeker M."/>
        </authorList>
    </citation>
    <scope>NUCLEOTIDE SEQUENCE [LARGE SCALE GENOMIC DNA]</scope>
    <source>
        <strain evidence="1 2">DSM 102983</strain>
    </source>
</reference>
<gene>
    <name evidence="1" type="ORF">GGQ57_003710</name>
</gene>
<proteinExistence type="predicted"/>
<protein>
    <recommendedName>
        <fullName evidence="3">Transposase</fullName>
    </recommendedName>
</protein>
<dbReference type="EMBL" id="JACHOC010000007">
    <property type="protein sequence ID" value="MBB4623794.1"/>
    <property type="molecule type" value="Genomic_DNA"/>
</dbReference>